<name>A0ACB9WHY7_CHAAC</name>
<dbReference type="Proteomes" id="UP001057452">
    <property type="component" value="Chromosome 22"/>
</dbReference>
<dbReference type="EMBL" id="CM043806">
    <property type="protein sequence ID" value="KAI4813066.1"/>
    <property type="molecule type" value="Genomic_DNA"/>
</dbReference>
<evidence type="ECO:0000313" key="1">
    <source>
        <dbReference type="EMBL" id="KAI4813066.1"/>
    </source>
</evidence>
<sequence>GWGGGGPQDGKELQSPGKRSLAPHCILVHMRIDLVPAFDSPRDARNSHLHHNTNGIIIITIMKNHIESEAKPAYDKGFTLLSGLCKFVQQQLLEPPVPATEAVAQPCRLN</sequence>
<organism evidence="1 2">
    <name type="scientific">Chaenocephalus aceratus</name>
    <name type="common">Blackfin icefish</name>
    <name type="synonym">Chaenichthys aceratus</name>
    <dbReference type="NCBI Taxonomy" id="36190"/>
    <lineage>
        <taxon>Eukaryota</taxon>
        <taxon>Metazoa</taxon>
        <taxon>Chordata</taxon>
        <taxon>Craniata</taxon>
        <taxon>Vertebrata</taxon>
        <taxon>Euteleostomi</taxon>
        <taxon>Actinopterygii</taxon>
        <taxon>Neopterygii</taxon>
        <taxon>Teleostei</taxon>
        <taxon>Neoteleostei</taxon>
        <taxon>Acanthomorphata</taxon>
        <taxon>Eupercaria</taxon>
        <taxon>Perciformes</taxon>
        <taxon>Notothenioidei</taxon>
        <taxon>Channichthyidae</taxon>
        <taxon>Chaenocephalus</taxon>
    </lineage>
</organism>
<feature type="non-terminal residue" evidence="1">
    <location>
        <position position="110"/>
    </location>
</feature>
<reference evidence="1" key="1">
    <citation type="submission" date="2022-05" db="EMBL/GenBank/DDBJ databases">
        <title>Chromosome-level genome of Chaenocephalus aceratus.</title>
        <authorList>
            <person name="Park H."/>
        </authorList>
    </citation>
    <scope>NUCLEOTIDE SEQUENCE</scope>
    <source>
        <strain evidence="1">KU_202001</strain>
    </source>
</reference>
<evidence type="ECO:0000313" key="2">
    <source>
        <dbReference type="Proteomes" id="UP001057452"/>
    </source>
</evidence>
<comment type="caution">
    <text evidence="1">The sequence shown here is derived from an EMBL/GenBank/DDBJ whole genome shotgun (WGS) entry which is preliminary data.</text>
</comment>
<proteinExistence type="predicted"/>
<gene>
    <name evidence="1" type="ORF">KUCAC02_024418</name>
</gene>
<accession>A0ACB9WHY7</accession>
<keyword evidence="2" id="KW-1185">Reference proteome</keyword>
<feature type="non-terminal residue" evidence="1">
    <location>
        <position position="1"/>
    </location>
</feature>
<protein>
    <submittedName>
        <fullName evidence="1">Uncharacterized protein</fullName>
    </submittedName>
</protein>